<dbReference type="HOGENOM" id="CLU_1875378_0_0_1"/>
<dbReference type="GeneID" id="18836903"/>
<dbReference type="RefSeq" id="XP_007370591.1">
    <property type="nucleotide sequence ID" value="XM_007370529.1"/>
</dbReference>
<sequence>MATPAWRGPGLPAHTPRLPQRLHSSPIRSNISAPCDVAPSRGSLRSLPVRVPDTQPAGQIPVPADRRALLGSLLSAYRVRPPSASDVRVQESQAWDGTPRTTYPDLARRAPAVRVRLGTEPRTVGSAGYRSRRTRR</sequence>
<protein>
    <submittedName>
        <fullName evidence="2">Uncharacterized protein</fullName>
    </submittedName>
</protein>
<organism evidence="2 3">
    <name type="scientific">Dichomitus squalens (strain LYAD-421)</name>
    <name type="common">Western red white-rot fungus</name>
    <dbReference type="NCBI Taxonomy" id="732165"/>
    <lineage>
        <taxon>Eukaryota</taxon>
        <taxon>Fungi</taxon>
        <taxon>Dikarya</taxon>
        <taxon>Basidiomycota</taxon>
        <taxon>Agaricomycotina</taxon>
        <taxon>Agaricomycetes</taxon>
        <taxon>Polyporales</taxon>
        <taxon>Polyporaceae</taxon>
        <taxon>Dichomitus</taxon>
    </lineage>
</organism>
<gene>
    <name evidence="2" type="ORF">DICSQDRAFT_150293</name>
</gene>
<evidence type="ECO:0000313" key="2">
    <source>
        <dbReference type="EMBL" id="EJF56639.1"/>
    </source>
</evidence>
<dbReference type="AlphaFoldDB" id="R7SKH5"/>
<proteinExistence type="predicted"/>
<evidence type="ECO:0000313" key="3">
    <source>
        <dbReference type="Proteomes" id="UP000053319"/>
    </source>
</evidence>
<name>R7SKH5_DICSQ</name>
<feature type="region of interest" description="Disordered" evidence="1">
    <location>
        <begin position="1"/>
        <end position="33"/>
    </location>
</feature>
<dbReference type="KEGG" id="dsq:DICSQDRAFT_150293"/>
<evidence type="ECO:0000256" key="1">
    <source>
        <dbReference type="SAM" id="MobiDB-lite"/>
    </source>
</evidence>
<dbReference type="Proteomes" id="UP000053319">
    <property type="component" value="Unassembled WGS sequence"/>
</dbReference>
<dbReference type="EMBL" id="JH719466">
    <property type="protein sequence ID" value="EJF56639.1"/>
    <property type="molecule type" value="Genomic_DNA"/>
</dbReference>
<reference evidence="2 3" key="1">
    <citation type="journal article" date="2012" name="Science">
        <title>The Paleozoic origin of enzymatic lignin decomposition reconstructed from 31 fungal genomes.</title>
        <authorList>
            <person name="Floudas D."/>
            <person name="Binder M."/>
            <person name="Riley R."/>
            <person name="Barry K."/>
            <person name="Blanchette R.A."/>
            <person name="Henrissat B."/>
            <person name="Martinez A.T."/>
            <person name="Otillar R."/>
            <person name="Spatafora J.W."/>
            <person name="Yadav J.S."/>
            <person name="Aerts A."/>
            <person name="Benoit I."/>
            <person name="Boyd A."/>
            <person name="Carlson A."/>
            <person name="Copeland A."/>
            <person name="Coutinho P.M."/>
            <person name="de Vries R.P."/>
            <person name="Ferreira P."/>
            <person name="Findley K."/>
            <person name="Foster B."/>
            <person name="Gaskell J."/>
            <person name="Glotzer D."/>
            <person name="Gorecki P."/>
            <person name="Heitman J."/>
            <person name="Hesse C."/>
            <person name="Hori C."/>
            <person name="Igarashi K."/>
            <person name="Jurgens J.A."/>
            <person name="Kallen N."/>
            <person name="Kersten P."/>
            <person name="Kohler A."/>
            <person name="Kuees U."/>
            <person name="Kumar T.K.A."/>
            <person name="Kuo A."/>
            <person name="LaButti K."/>
            <person name="Larrondo L.F."/>
            <person name="Lindquist E."/>
            <person name="Ling A."/>
            <person name="Lombard V."/>
            <person name="Lucas S."/>
            <person name="Lundell T."/>
            <person name="Martin R."/>
            <person name="McLaughlin D.J."/>
            <person name="Morgenstern I."/>
            <person name="Morin E."/>
            <person name="Murat C."/>
            <person name="Nagy L.G."/>
            <person name="Nolan M."/>
            <person name="Ohm R.A."/>
            <person name="Patyshakuliyeva A."/>
            <person name="Rokas A."/>
            <person name="Ruiz-Duenas F.J."/>
            <person name="Sabat G."/>
            <person name="Salamov A."/>
            <person name="Samejima M."/>
            <person name="Schmutz J."/>
            <person name="Slot J.C."/>
            <person name="St John F."/>
            <person name="Stenlid J."/>
            <person name="Sun H."/>
            <person name="Sun S."/>
            <person name="Syed K."/>
            <person name="Tsang A."/>
            <person name="Wiebenga A."/>
            <person name="Young D."/>
            <person name="Pisabarro A."/>
            <person name="Eastwood D.C."/>
            <person name="Martin F."/>
            <person name="Cullen D."/>
            <person name="Grigoriev I.V."/>
            <person name="Hibbett D.S."/>
        </authorList>
    </citation>
    <scope>NUCLEOTIDE SEQUENCE [LARGE SCALE GENOMIC DNA]</scope>
    <source>
        <strain evidence="2 3">LYAD-421 SS1</strain>
    </source>
</reference>
<feature type="compositionally biased region" description="Polar residues" evidence="1">
    <location>
        <begin position="22"/>
        <end position="32"/>
    </location>
</feature>
<feature type="region of interest" description="Disordered" evidence="1">
    <location>
        <begin position="81"/>
        <end position="104"/>
    </location>
</feature>
<feature type="compositionally biased region" description="Polar residues" evidence="1">
    <location>
        <begin position="90"/>
        <end position="101"/>
    </location>
</feature>
<accession>R7SKH5</accession>